<accession>A0ABX7SRG7</accession>
<organism evidence="1 2">
    <name type="scientific">Polaribacter batillariae</name>
    <dbReference type="NCBI Taxonomy" id="2808900"/>
    <lineage>
        <taxon>Bacteria</taxon>
        <taxon>Pseudomonadati</taxon>
        <taxon>Bacteroidota</taxon>
        <taxon>Flavobacteriia</taxon>
        <taxon>Flavobacteriales</taxon>
        <taxon>Flavobacteriaceae</taxon>
    </lineage>
</organism>
<proteinExistence type="predicted"/>
<protein>
    <recommendedName>
        <fullName evidence="3">Restriction endonuclease</fullName>
    </recommendedName>
</protein>
<keyword evidence="2" id="KW-1185">Reference proteome</keyword>
<evidence type="ECO:0000313" key="1">
    <source>
        <dbReference type="EMBL" id="QTD36827.1"/>
    </source>
</evidence>
<dbReference type="RefSeq" id="WP_207971006.1">
    <property type="nucleotide sequence ID" value="NZ_CP071795.1"/>
</dbReference>
<dbReference type="Proteomes" id="UP000663935">
    <property type="component" value="Chromosome"/>
</dbReference>
<name>A0ABX7SRG7_9FLAO</name>
<evidence type="ECO:0000313" key="2">
    <source>
        <dbReference type="Proteomes" id="UP000663935"/>
    </source>
</evidence>
<reference evidence="1 2" key="1">
    <citation type="submission" date="2021-03" db="EMBL/GenBank/DDBJ databases">
        <title>Complete genome of Polaribacter_sp.G4M1.</title>
        <authorList>
            <person name="Jeong S.W."/>
            <person name="Bae J.W."/>
        </authorList>
    </citation>
    <scope>NUCLEOTIDE SEQUENCE [LARGE SCALE GENOMIC DNA]</scope>
    <source>
        <strain evidence="1 2">G4M1</strain>
    </source>
</reference>
<gene>
    <name evidence="1" type="ORF">JL193_11870</name>
</gene>
<dbReference type="EMBL" id="CP071795">
    <property type="protein sequence ID" value="QTD36827.1"/>
    <property type="molecule type" value="Genomic_DNA"/>
</dbReference>
<evidence type="ECO:0008006" key="3">
    <source>
        <dbReference type="Google" id="ProtNLM"/>
    </source>
</evidence>
<sequence>MAGTLATSVFLNFQSKFEKRCISLFIDAFQTSISNQSIELSFDENDITAILHNFIDENPKRKKWEISTNVENHFFDKTTTPEKGFAAKFSRIDMRLTSISWLKNEYIYYIEAKNLKSKDSDSKRRYINTGIDNFLIGGKYHQCKGLLVGYILEGTINQCVEQGVNKLLKKDKRETEVIFNIENIIYQSNHTNRNLKHLFFDFVN</sequence>